<proteinExistence type="predicted"/>
<gene>
    <name evidence="1" type="ORF">METZ01_LOCUS372839</name>
</gene>
<dbReference type="EMBL" id="UINC01135687">
    <property type="protein sequence ID" value="SVD19985.1"/>
    <property type="molecule type" value="Genomic_DNA"/>
</dbReference>
<name>A0A382TDV7_9ZZZZ</name>
<dbReference type="AlphaFoldDB" id="A0A382TDV7"/>
<reference evidence="1" key="1">
    <citation type="submission" date="2018-05" db="EMBL/GenBank/DDBJ databases">
        <authorList>
            <person name="Lanie J.A."/>
            <person name="Ng W.-L."/>
            <person name="Kazmierczak K.M."/>
            <person name="Andrzejewski T.M."/>
            <person name="Davidsen T.M."/>
            <person name="Wayne K.J."/>
            <person name="Tettelin H."/>
            <person name="Glass J.I."/>
            <person name="Rusch D."/>
            <person name="Podicherti R."/>
            <person name="Tsui H.-C.T."/>
            <person name="Winkler M.E."/>
        </authorList>
    </citation>
    <scope>NUCLEOTIDE SEQUENCE</scope>
</reference>
<organism evidence="1">
    <name type="scientific">marine metagenome</name>
    <dbReference type="NCBI Taxonomy" id="408172"/>
    <lineage>
        <taxon>unclassified sequences</taxon>
        <taxon>metagenomes</taxon>
        <taxon>ecological metagenomes</taxon>
    </lineage>
</organism>
<evidence type="ECO:0000313" key="1">
    <source>
        <dbReference type="EMBL" id="SVD19985.1"/>
    </source>
</evidence>
<accession>A0A382TDV7</accession>
<sequence length="44" mass="4624">MRSNVIFPTVMVLSLVADVVCAQEPPAPKKVAPPETPKPAPPAE</sequence>
<feature type="non-terminal residue" evidence="1">
    <location>
        <position position="44"/>
    </location>
</feature>
<protein>
    <submittedName>
        <fullName evidence="1">Uncharacterized protein</fullName>
    </submittedName>
</protein>